<reference evidence="1 2" key="1">
    <citation type="journal article" date="2015" name="Genome Biol. Evol.">
        <title>Phylogenomic analyses indicate that early fungi evolved digesting cell walls of algal ancestors of land plants.</title>
        <authorList>
            <person name="Chang Y."/>
            <person name="Wang S."/>
            <person name="Sekimoto S."/>
            <person name="Aerts A.L."/>
            <person name="Choi C."/>
            <person name="Clum A."/>
            <person name="LaButti K.M."/>
            <person name="Lindquist E.A."/>
            <person name="Yee Ngan C."/>
            <person name="Ohm R.A."/>
            <person name="Salamov A.A."/>
            <person name="Grigoriev I.V."/>
            <person name="Spatafora J.W."/>
            <person name="Berbee M.L."/>
        </authorList>
    </citation>
    <scope>NUCLEOTIDE SEQUENCE [LARGE SCALE GENOMIC DNA]</scope>
    <source>
        <strain evidence="1 2">NRRL 28638</strain>
    </source>
</reference>
<accession>A0A137PE03</accession>
<dbReference type="AlphaFoldDB" id="A0A137PE03"/>
<dbReference type="EMBL" id="KQ964440">
    <property type="protein sequence ID" value="KXN73210.1"/>
    <property type="molecule type" value="Genomic_DNA"/>
</dbReference>
<dbReference type="Proteomes" id="UP000070444">
    <property type="component" value="Unassembled WGS sequence"/>
</dbReference>
<keyword evidence="2" id="KW-1185">Reference proteome</keyword>
<evidence type="ECO:0000313" key="1">
    <source>
        <dbReference type="EMBL" id="KXN73210.1"/>
    </source>
</evidence>
<name>A0A137PE03_CONC2</name>
<evidence type="ECO:0000313" key="2">
    <source>
        <dbReference type="Proteomes" id="UP000070444"/>
    </source>
</evidence>
<sequence length="56" mass="6769">MDKIDKNVDSIVNENMKWKDAIEIYNIRDLNAQKIYIRRIMVKYSIDKAYDLLEDC</sequence>
<gene>
    <name evidence="1" type="ORF">CONCODRAFT_77458</name>
</gene>
<proteinExistence type="predicted"/>
<protein>
    <submittedName>
        <fullName evidence="1">Uncharacterized protein</fullName>
    </submittedName>
</protein>
<organism evidence="1 2">
    <name type="scientific">Conidiobolus coronatus (strain ATCC 28846 / CBS 209.66 / NRRL 28638)</name>
    <name type="common">Delacroixia coronata</name>
    <dbReference type="NCBI Taxonomy" id="796925"/>
    <lineage>
        <taxon>Eukaryota</taxon>
        <taxon>Fungi</taxon>
        <taxon>Fungi incertae sedis</taxon>
        <taxon>Zoopagomycota</taxon>
        <taxon>Entomophthoromycotina</taxon>
        <taxon>Entomophthoromycetes</taxon>
        <taxon>Entomophthorales</taxon>
        <taxon>Ancylistaceae</taxon>
        <taxon>Conidiobolus</taxon>
    </lineage>
</organism>